<dbReference type="AlphaFoldDB" id="A0A8H9KRP1"/>
<accession>A0A8H9KRP1</accession>
<name>A0A8H9KRP1_9MICO</name>
<comment type="caution">
    <text evidence="1">The sequence shown here is derived from an EMBL/GenBank/DDBJ whole genome shotgun (WGS) entry which is preliminary data.</text>
</comment>
<reference evidence="1" key="2">
    <citation type="submission" date="2020-09" db="EMBL/GenBank/DDBJ databases">
        <authorList>
            <person name="Sun Q."/>
            <person name="Zhou Y."/>
        </authorList>
    </citation>
    <scope>NUCLEOTIDE SEQUENCE</scope>
    <source>
        <strain evidence="1">CGMCC 1.10749</strain>
    </source>
</reference>
<dbReference type="Proteomes" id="UP000628079">
    <property type="component" value="Unassembled WGS sequence"/>
</dbReference>
<protein>
    <submittedName>
        <fullName evidence="1">Uncharacterized protein</fullName>
    </submittedName>
</protein>
<gene>
    <name evidence="1" type="ORF">GCM10011314_12200</name>
</gene>
<reference evidence="1" key="1">
    <citation type="journal article" date="2014" name="Int. J. Syst. Evol. Microbiol.">
        <title>Complete genome sequence of Corynebacterium casei LMG S-19264T (=DSM 44701T), isolated from a smear-ripened cheese.</title>
        <authorList>
            <consortium name="US DOE Joint Genome Institute (JGI-PGF)"/>
            <person name="Walter F."/>
            <person name="Albersmeier A."/>
            <person name="Kalinowski J."/>
            <person name="Ruckert C."/>
        </authorList>
    </citation>
    <scope>NUCLEOTIDE SEQUENCE</scope>
    <source>
        <strain evidence="1">CGMCC 1.10749</strain>
    </source>
</reference>
<sequence>MSVDEPRMNDRQVRIYNALLERDRSDLADMYRSALDLLATTALAGNERTRISYICHSMREVMNRVLSVVGTSPNPTIKPSAAVQVQALPDVVAQYPELNLDAESESVPVPQAVAAMFDKLVKTAIQEKRRSRDHVAALLTDDGNSDHAAVKRWVEARGFFVEWTHLEGRQRHQSELPGDGEIREHIEVFEELLDGVMTDFFALRHSIDDLLNEINAKVAEGGDE</sequence>
<organism evidence="1 2">
    <name type="scientific">Knoellia flava</name>
    <dbReference type="NCBI Taxonomy" id="913969"/>
    <lineage>
        <taxon>Bacteria</taxon>
        <taxon>Bacillati</taxon>
        <taxon>Actinomycetota</taxon>
        <taxon>Actinomycetes</taxon>
        <taxon>Micrococcales</taxon>
        <taxon>Intrasporangiaceae</taxon>
        <taxon>Knoellia</taxon>
    </lineage>
</organism>
<proteinExistence type="predicted"/>
<evidence type="ECO:0000313" key="2">
    <source>
        <dbReference type="Proteomes" id="UP000628079"/>
    </source>
</evidence>
<dbReference type="EMBL" id="BMEA01000001">
    <property type="protein sequence ID" value="GGB74302.1"/>
    <property type="molecule type" value="Genomic_DNA"/>
</dbReference>
<evidence type="ECO:0000313" key="1">
    <source>
        <dbReference type="EMBL" id="GGB74302.1"/>
    </source>
</evidence>